<evidence type="ECO:0000313" key="1">
    <source>
        <dbReference type="EMBL" id="OEJ99778.1"/>
    </source>
</evidence>
<reference evidence="1 2" key="1">
    <citation type="submission" date="2016-08" db="EMBL/GenBank/DDBJ databases">
        <title>Draft genome of Fabibacter sp. strain SK-8.</title>
        <authorList>
            <person name="Wong S.-K."/>
            <person name="Hamasaki K."/>
            <person name="Yoshizawa S."/>
        </authorList>
    </citation>
    <scope>NUCLEOTIDE SEQUENCE [LARGE SCALE GENOMIC DNA]</scope>
    <source>
        <strain evidence="1 2">SK-8</strain>
    </source>
</reference>
<organism evidence="1 2">
    <name type="scientific">Roseivirga misakiensis</name>
    <dbReference type="NCBI Taxonomy" id="1563681"/>
    <lineage>
        <taxon>Bacteria</taxon>
        <taxon>Pseudomonadati</taxon>
        <taxon>Bacteroidota</taxon>
        <taxon>Cytophagia</taxon>
        <taxon>Cytophagales</taxon>
        <taxon>Roseivirgaceae</taxon>
        <taxon>Roseivirga</taxon>
    </lineage>
</organism>
<name>A0A1E5SKW9_9BACT</name>
<dbReference type="STRING" id="1563681.BFP71_09450"/>
<keyword evidence="2" id="KW-1185">Reference proteome</keyword>
<protein>
    <submittedName>
        <fullName evidence="1">Uncharacterized protein</fullName>
    </submittedName>
</protein>
<evidence type="ECO:0000313" key="2">
    <source>
        <dbReference type="Proteomes" id="UP000095552"/>
    </source>
</evidence>
<sequence length="68" mass="7939">MVINDYGFKGYVLQLTVQSIARYCFSSVKTEKNRRLHFQSNDGVLYFEHFSNDKASTIQNLLQYLPSN</sequence>
<comment type="caution">
    <text evidence="1">The sequence shown here is derived from an EMBL/GenBank/DDBJ whole genome shotgun (WGS) entry which is preliminary data.</text>
</comment>
<proteinExistence type="predicted"/>
<gene>
    <name evidence="1" type="ORF">BFP71_09450</name>
</gene>
<dbReference type="EMBL" id="MDGQ01000005">
    <property type="protein sequence ID" value="OEJ99778.1"/>
    <property type="molecule type" value="Genomic_DNA"/>
</dbReference>
<dbReference type="AlphaFoldDB" id="A0A1E5SKW9"/>
<accession>A0A1E5SKW9</accession>
<dbReference type="Proteomes" id="UP000095552">
    <property type="component" value="Unassembled WGS sequence"/>
</dbReference>